<reference evidence="2" key="1">
    <citation type="submission" date="2020-11" db="EMBL/GenBank/DDBJ databases">
        <title>Complete genome sequence of a novel pathogenic Methylobacterium strain isolated from rice in Vietnam.</title>
        <authorList>
            <person name="Lai K."/>
            <person name="Okazaki S."/>
            <person name="Higashi K."/>
            <person name="Mori H."/>
            <person name="Toyoda A."/>
            <person name="Kurokawa K."/>
        </authorList>
    </citation>
    <scope>NUCLEOTIDE SEQUENCE</scope>
    <source>
        <strain evidence="2">VL1</strain>
    </source>
</reference>
<feature type="compositionally biased region" description="Basic and acidic residues" evidence="1">
    <location>
        <begin position="1"/>
        <end position="16"/>
    </location>
</feature>
<sequence>MQPFRANDRCGRDSRSQCRIPGSKARESDAIFFLRNRHARVLANHIEFKHPREKFGFGQPEAYPLRAECWSRTHADRKTVNPHQDWATVLSCEAETLSDPRVTSFQRIITHAQAAAMIEGYARRLA</sequence>
<proteinExistence type="predicted"/>
<name>A0A8H8WRG8_9HYPH</name>
<accession>A0A8H8WRG8</accession>
<protein>
    <submittedName>
        <fullName evidence="2">Uncharacterized protein</fullName>
    </submittedName>
</protein>
<evidence type="ECO:0000313" key="2">
    <source>
        <dbReference type="EMBL" id="BCM82993.1"/>
    </source>
</evidence>
<evidence type="ECO:0000313" key="3">
    <source>
        <dbReference type="Proteomes" id="UP000663508"/>
    </source>
</evidence>
<dbReference type="AlphaFoldDB" id="A0A8H8WRG8"/>
<dbReference type="Proteomes" id="UP000663508">
    <property type="component" value="Chromosome"/>
</dbReference>
<dbReference type="EMBL" id="AP024145">
    <property type="protein sequence ID" value="BCM82993.1"/>
    <property type="molecule type" value="Genomic_DNA"/>
</dbReference>
<gene>
    <name evidence="2" type="ORF">mvi_14540</name>
</gene>
<evidence type="ECO:0000256" key="1">
    <source>
        <dbReference type="SAM" id="MobiDB-lite"/>
    </source>
</evidence>
<organism evidence="2 3">
    <name type="scientific">Methylobacterium indicum</name>
    <dbReference type="NCBI Taxonomy" id="1775910"/>
    <lineage>
        <taxon>Bacteria</taxon>
        <taxon>Pseudomonadati</taxon>
        <taxon>Pseudomonadota</taxon>
        <taxon>Alphaproteobacteria</taxon>
        <taxon>Hyphomicrobiales</taxon>
        <taxon>Methylobacteriaceae</taxon>
        <taxon>Methylobacterium</taxon>
    </lineage>
</organism>
<feature type="region of interest" description="Disordered" evidence="1">
    <location>
        <begin position="1"/>
        <end position="23"/>
    </location>
</feature>
<dbReference type="KEGG" id="mind:mvi_14540"/>